<reference evidence="1 2" key="1">
    <citation type="submission" date="2024-03" db="EMBL/GenBank/DDBJ databases">
        <title>Two novel species of the genus Flavobacterium exhibiting potentially degradation of complex polysaccharides.</title>
        <authorList>
            <person name="Lian X."/>
        </authorList>
    </citation>
    <scope>NUCLEOTIDE SEQUENCE [LARGE SCALE GENOMIC DNA]</scope>
    <source>
        <strain evidence="1 2">N6</strain>
    </source>
</reference>
<protein>
    <submittedName>
        <fullName evidence="1">Bacillithiol system redox-active protein YtxJ</fullName>
    </submittedName>
</protein>
<dbReference type="NCBIfam" id="TIGR04019">
    <property type="entry name" value="B_thiol_YtxJ"/>
    <property type="match status" value="1"/>
</dbReference>
<dbReference type="SUPFAM" id="SSF52833">
    <property type="entry name" value="Thioredoxin-like"/>
    <property type="match status" value="1"/>
</dbReference>
<gene>
    <name evidence="1" type="primary">ytxJ</name>
    <name evidence="1" type="ORF">WFZ86_09595</name>
</gene>
<evidence type="ECO:0000313" key="1">
    <source>
        <dbReference type="EMBL" id="MEM0576752.1"/>
    </source>
</evidence>
<dbReference type="Proteomes" id="UP001468798">
    <property type="component" value="Unassembled WGS sequence"/>
</dbReference>
<organism evidence="1 2">
    <name type="scientific">Flavobacterium polysaccharolyticum</name>
    <dbReference type="NCBI Taxonomy" id="3133148"/>
    <lineage>
        <taxon>Bacteria</taxon>
        <taxon>Pseudomonadati</taxon>
        <taxon>Bacteroidota</taxon>
        <taxon>Flavobacteriia</taxon>
        <taxon>Flavobacteriales</taxon>
        <taxon>Flavobacteriaceae</taxon>
        <taxon>Flavobacterium</taxon>
    </lineage>
</organism>
<dbReference type="InterPro" id="IPR022551">
    <property type="entry name" value="BrxC"/>
</dbReference>
<dbReference type="EMBL" id="JBCGDP010000008">
    <property type="protein sequence ID" value="MEM0576752.1"/>
    <property type="molecule type" value="Genomic_DNA"/>
</dbReference>
<dbReference type="RefSeq" id="WP_342691739.1">
    <property type="nucleotide sequence ID" value="NZ_JBCGDP010000008.1"/>
</dbReference>
<comment type="caution">
    <text evidence="1">The sequence shown here is derived from an EMBL/GenBank/DDBJ whole genome shotgun (WGS) entry which is preliminary data.</text>
</comment>
<sequence>MSLFNSLFGSSEEKKESVSKVNWIPLQLMGQLDELTALSNEKPVFIFKHSTRCSISRFALKQFENEFDLHDVMDAYFLDLITYRETSNEIATRFGVQHQSPQLILIKEGKAIYDASHSDIEASVLKEYV</sequence>
<evidence type="ECO:0000313" key="2">
    <source>
        <dbReference type="Proteomes" id="UP001468798"/>
    </source>
</evidence>
<accession>A0ABU9NSI0</accession>
<proteinExistence type="predicted"/>
<dbReference type="Pfam" id="PF11009">
    <property type="entry name" value="BrxC"/>
    <property type="match status" value="1"/>
</dbReference>
<keyword evidence="2" id="KW-1185">Reference proteome</keyword>
<dbReference type="InterPro" id="IPR036249">
    <property type="entry name" value="Thioredoxin-like_sf"/>
</dbReference>
<name>A0ABU9NSI0_9FLAO</name>
<dbReference type="Gene3D" id="3.40.30.10">
    <property type="entry name" value="Glutaredoxin"/>
    <property type="match status" value="1"/>
</dbReference>